<evidence type="ECO:0000259" key="2">
    <source>
        <dbReference type="Pfam" id="PF20700"/>
    </source>
</evidence>
<evidence type="ECO:0000313" key="4">
    <source>
        <dbReference type="Proteomes" id="UP000762676"/>
    </source>
</evidence>
<feature type="compositionally biased region" description="Basic residues" evidence="1">
    <location>
        <begin position="593"/>
        <end position="604"/>
    </location>
</feature>
<organism evidence="3 4">
    <name type="scientific">Elysia marginata</name>
    <dbReference type="NCBI Taxonomy" id="1093978"/>
    <lineage>
        <taxon>Eukaryota</taxon>
        <taxon>Metazoa</taxon>
        <taxon>Spiralia</taxon>
        <taxon>Lophotrochozoa</taxon>
        <taxon>Mollusca</taxon>
        <taxon>Gastropoda</taxon>
        <taxon>Heterobranchia</taxon>
        <taxon>Euthyneura</taxon>
        <taxon>Panpulmonata</taxon>
        <taxon>Sacoglossa</taxon>
        <taxon>Placobranchoidea</taxon>
        <taxon>Plakobranchidae</taxon>
        <taxon>Elysia</taxon>
    </lineage>
</organism>
<proteinExistence type="predicted"/>
<feature type="domain" description="Mutator-like transposase" evidence="2">
    <location>
        <begin position="93"/>
        <end position="463"/>
    </location>
</feature>
<dbReference type="PANTHER" id="PTHR33309:SF3">
    <property type="entry name" value="CCHC-TYPE DOMAIN-CONTAINING PROTEIN"/>
    <property type="match status" value="1"/>
</dbReference>
<dbReference type="EMBL" id="BMAT01010084">
    <property type="protein sequence ID" value="GFS19913.1"/>
    <property type="molecule type" value="Genomic_DNA"/>
</dbReference>
<accession>A0AAV4JDZ7</accession>
<reference evidence="3 4" key="1">
    <citation type="journal article" date="2021" name="Elife">
        <title>Chloroplast acquisition without the gene transfer in kleptoplastic sea slugs, Plakobranchus ocellatus.</title>
        <authorList>
            <person name="Maeda T."/>
            <person name="Takahashi S."/>
            <person name="Yoshida T."/>
            <person name="Shimamura S."/>
            <person name="Takaki Y."/>
            <person name="Nagai Y."/>
            <person name="Toyoda A."/>
            <person name="Suzuki Y."/>
            <person name="Arimoto A."/>
            <person name="Ishii H."/>
            <person name="Satoh N."/>
            <person name="Nishiyama T."/>
            <person name="Hasebe M."/>
            <person name="Maruyama T."/>
            <person name="Minagawa J."/>
            <person name="Obokata J."/>
            <person name="Shigenobu S."/>
        </authorList>
    </citation>
    <scope>NUCLEOTIDE SEQUENCE [LARGE SCALE GENOMIC DNA]</scope>
</reference>
<evidence type="ECO:0000313" key="3">
    <source>
        <dbReference type="EMBL" id="GFS19913.1"/>
    </source>
</evidence>
<feature type="region of interest" description="Disordered" evidence="1">
    <location>
        <begin position="589"/>
        <end position="610"/>
    </location>
</feature>
<sequence length="629" mass="70318">MTYDVITPKGSAGYTADDWLTGRVDGSRGRGHKLKRVFDRKYSGDDRHGNGAPAKKLIARSKSRSALKLKELPAPGDLDTDLDLSHKHTSRTVVDLDQIQLLIDPLHCPRCGKATLLLKRDESTRKGLALNLTVYCSFCSQNVSSSYTSARAAGSKSAFRVNESAVASSLLCGMGPYTFNKLCEHMDLPGLHQKTFVNKAKSFFKKAQTYQESLQDKTIKIVRKQHSLQNGMPLDNDEILDITVSYDGSWLTRGHSSMIGIGCVVDVLTGYVIDFHVMSTFCQTCQKTGEKLKAESPKQYADWYARHKSECDINYTGSAAMMETHAAEILWRRSLHFKLRYTTMLSDGDSKAFNRVNEIKPYAADTLIEKEECVNHVGKRMGTALRNLVSDCSKRRITLGGNGYGKLTQNAIRKLSIYYVRAIRKHNNVEDMRKAVLAAMYHGFSTDARPMHHLCPTGTGSWCFYNAAIAQNKMPGKHIKCVKTPLNYDLLASHLKAVYKRLADPKLLARCLKGATQNANESLHAKIWSMCSKNRFASLKKVRFSVLASIGEFNFGSSSALGIKNSLNVNKSFHSKRLGLLRQNKRLSDSTYKQKKATQHRLKSRKEAKARRELELKATEGVTYAPGSF</sequence>
<dbReference type="PANTHER" id="PTHR33309">
    <property type="entry name" value="KERATIN, ULTRA HIGH-SULFUR MATRIX PROTEIN-LIKE"/>
    <property type="match status" value="1"/>
</dbReference>
<dbReference type="InterPro" id="IPR049012">
    <property type="entry name" value="Mutator_transp_dom"/>
</dbReference>
<dbReference type="Pfam" id="PF20700">
    <property type="entry name" value="Mutator"/>
    <property type="match status" value="1"/>
</dbReference>
<protein>
    <recommendedName>
        <fullName evidence="2">Mutator-like transposase domain-containing protein</fullName>
    </recommendedName>
</protein>
<dbReference type="AlphaFoldDB" id="A0AAV4JDZ7"/>
<comment type="caution">
    <text evidence="3">The sequence shown here is derived from an EMBL/GenBank/DDBJ whole genome shotgun (WGS) entry which is preliminary data.</text>
</comment>
<gene>
    <name evidence="3" type="ORF">ElyMa_005044000</name>
</gene>
<name>A0AAV4JDZ7_9GAST</name>
<evidence type="ECO:0000256" key="1">
    <source>
        <dbReference type="SAM" id="MobiDB-lite"/>
    </source>
</evidence>
<keyword evidence="4" id="KW-1185">Reference proteome</keyword>
<dbReference type="Proteomes" id="UP000762676">
    <property type="component" value="Unassembled WGS sequence"/>
</dbReference>